<keyword evidence="4" id="KW-1185">Reference proteome</keyword>
<organism evidence="3 4">
    <name type="scientific">Brevundimonas vesicularis</name>
    <name type="common">Pseudomonas vesicularis</name>
    <dbReference type="NCBI Taxonomy" id="41276"/>
    <lineage>
        <taxon>Bacteria</taxon>
        <taxon>Pseudomonadati</taxon>
        <taxon>Pseudomonadota</taxon>
        <taxon>Alphaproteobacteria</taxon>
        <taxon>Caulobacterales</taxon>
        <taxon>Caulobacteraceae</taxon>
        <taxon>Brevundimonas</taxon>
    </lineage>
</organism>
<evidence type="ECO:0000313" key="3">
    <source>
        <dbReference type="EMBL" id="MDX2335541.1"/>
    </source>
</evidence>
<dbReference type="Proteomes" id="UP001272940">
    <property type="component" value="Unassembled WGS sequence"/>
</dbReference>
<gene>
    <name evidence="3" type="ORF">NJD11_11410</name>
</gene>
<feature type="chain" id="PRO_5046118558" evidence="2">
    <location>
        <begin position="23"/>
        <end position="76"/>
    </location>
</feature>
<evidence type="ECO:0000256" key="2">
    <source>
        <dbReference type="SAM" id="SignalP"/>
    </source>
</evidence>
<feature type="region of interest" description="Disordered" evidence="1">
    <location>
        <begin position="43"/>
        <end position="76"/>
    </location>
</feature>
<accession>A0ABU4KR92</accession>
<feature type="signal peptide" evidence="2">
    <location>
        <begin position="1"/>
        <end position="22"/>
    </location>
</feature>
<protein>
    <submittedName>
        <fullName evidence="3">Ammonium transporter family protein</fullName>
    </submittedName>
</protein>
<comment type="caution">
    <text evidence="3">The sequence shown here is derived from an EMBL/GenBank/DDBJ whole genome shotgun (WGS) entry which is preliminary data.</text>
</comment>
<proteinExistence type="predicted"/>
<dbReference type="RefSeq" id="WP_054765671.1">
    <property type="nucleotide sequence ID" value="NZ_JAMYEC010000007.1"/>
</dbReference>
<sequence length="76" mass="7170">MTLKIAAAAAAFLALSAGAVLAAEACACCKDMAPGAAMECCDEMNAPAPAPDAPAPAPAPAPETPQSGGHAGHTPG</sequence>
<keyword evidence="2" id="KW-0732">Signal</keyword>
<reference evidence="3 4" key="1">
    <citation type="journal article" date="2023" name="FEMS Microbes">
        <title>Whole genomes of deep-sea sponge-associated bacteria exhibit high novel natural product potential.</title>
        <authorList>
            <person name="Hesketh-Best P.J."/>
            <person name="January G.G."/>
            <person name="Koch M.J."/>
            <person name="Warburton P.J."/>
            <person name="Howell K.L."/>
            <person name="Upton M."/>
        </authorList>
    </citation>
    <scope>NUCLEOTIDE SEQUENCE [LARGE SCALE GENOMIC DNA]</scope>
    <source>
        <strain evidence="3 4">PC206-O</strain>
    </source>
</reference>
<dbReference type="EMBL" id="JAMYEC010000007">
    <property type="protein sequence ID" value="MDX2335541.1"/>
    <property type="molecule type" value="Genomic_DNA"/>
</dbReference>
<evidence type="ECO:0000256" key="1">
    <source>
        <dbReference type="SAM" id="MobiDB-lite"/>
    </source>
</evidence>
<evidence type="ECO:0000313" key="4">
    <source>
        <dbReference type="Proteomes" id="UP001272940"/>
    </source>
</evidence>
<name>A0ABU4KR92_BREVE</name>
<dbReference type="GeneID" id="88838235"/>
<feature type="compositionally biased region" description="Pro residues" evidence="1">
    <location>
        <begin position="48"/>
        <end position="63"/>
    </location>
</feature>